<dbReference type="Pfam" id="PF12327">
    <property type="entry name" value="FtsZ_C"/>
    <property type="match status" value="1"/>
</dbReference>
<gene>
    <name evidence="11" type="ORF">LCGC14_2632830</name>
</gene>
<evidence type="ECO:0000256" key="4">
    <source>
        <dbReference type="ARBA" id="ARBA00022618"/>
    </source>
</evidence>
<dbReference type="GO" id="GO:0005525">
    <property type="term" value="F:GTP binding"/>
    <property type="evidence" value="ECO:0007669"/>
    <property type="project" value="UniProtKB-KW"/>
</dbReference>
<keyword evidence="6" id="KW-0342">GTP-binding</keyword>
<keyword evidence="7" id="KW-0717">Septation</keyword>
<dbReference type="EMBL" id="LAZR01045206">
    <property type="protein sequence ID" value="KKK99431.1"/>
    <property type="molecule type" value="Genomic_DNA"/>
</dbReference>
<keyword evidence="4" id="KW-0132">Cell division</keyword>
<comment type="subcellular location">
    <subcellularLocation>
        <location evidence="1">Cytoplasm</location>
    </subcellularLocation>
</comment>
<comment type="similarity">
    <text evidence="2">Belongs to the FtsZ family.</text>
</comment>
<dbReference type="NCBIfam" id="TIGR00065">
    <property type="entry name" value="ftsZ"/>
    <property type="match status" value="1"/>
</dbReference>
<dbReference type="HAMAP" id="MF_00909">
    <property type="entry name" value="FtsZ"/>
    <property type="match status" value="1"/>
</dbReference>
<dbReference type="GO" id="GO:0032153">
    <property type="term" value="C:cell division site"/>
    <property type="evidence" value="ECO:0007669"/>
    <property type="project" value="TreeGrafter"/>
</dbReference>
<dbReference type="InterPro" id="IPR003008">
    <property type="entry name" value="Tubulin_FtsZ_GTPase"/>
</dbReference>
<sequence length="373" mass="40198">MKKKLVKWKTQQKNHNNSYKLLDFPLDMDDIYQSEPSTPYQGEPTTQYNLPSEVKDIDRELEELLKRQVTKIKVFGIGGGGNNSLNRMKEIGIKGGDLIAVNTDAQDLLYTNSDKKILIGRELTHGLGAGNNPNIGEEAAKESESDIKKKLHGADMVFITCGLGGGTGTGAAPVIAKLAKKQGALTIGIVTLPFTIEGKKRIENAMNGLEKLESIVDTLIVIPNDKLLELAPELPLHTAFKISDEILTNAVKGVTELVTSSGLVNLDFADIRAVMTDGGVSLIGMGESDTAQRALEAVEKAIQNPLLDVDISDSTGALINIIGGNNMSLDECKLIVETIGNKLNSEAKLIWGAKISQDMDKVIRVLLIVTGVK</sequence>
<evidence type="ECO:0008006" key="12">
    <source>
        <dbReference type="Google" id="ProtNLM"/>
    </source>
</evidence>
<dbReference type="Gene3D" id="3.30.1330.20">
    <property type="entry name" value="Tubulin/FtsZ, C-terminal domain"/>
    <property type="match status" value="1"/>
</dbReference>
<dbReference type="PANTHER" id="PTHR30314:SF3">
    <property type="entry name" value="MITOCHONDRIAL DIVISION PROTEIN FSZA"/>
    <property type="match status" value="1"/>
</dbReference>
<protein>
    <recommendedName>
        <fullName evidence="12">Tubulin/FtsZ GTPase domain-containing protein</fullName>
    </recommendedName>
</protein>
<evidence type="ECO:0000256" key="6">
    <source>
        <dbReference type="ARBA" id="ARBA00023134"/>
    </source>
</evidence>
<dbReference type="InterPro" id="IPR036525">
    <property type="entry name" value="Tubulin/FtsZ_GTPase_sf"/>
</dbReference>
<dbReference type="AlphaFoldDB" id="A0A0F9CSA1"/>
<dbReference type="PROSITE" id="PS01134">
    <property type="entry name" value="FTSZ_1"/>
    <property type="match status" value="1"/>
</dbReference>
<dbReference type="CDD" id="cd02201">
    <property type="entry name" value="FtsZ_type1"/>
    <property type="match status" value="1"/>
</dbReference>
<comment type="caution">
    <text evidence="11">The sequence shown here is derived from an EMBL/GenBank/DDBJ whole genome shotgun (WGS) entry which is preliminary data.</text>
</comment>
<dbReference type="Pfam" id="PF00091">
    <property type="entry name" value="Tubulin"/>
    <property type="match status" value="1"/>
</dbReference>
<keyword evidence="8" id="KW-0131">Cell cycle</keyword>
<evidence type="ECO:0000256" key="1">
    <source>
        <dbReference type="ARBA" id="ARBA00004496"/>
    </source>
</evidence>
<evidence type="ECO:0000259" key="9">
    <source>
        <dbReference type="SMART" id="SM00864"/>
    </source>
</evidence>
<evidence type="ECO:0000256" key="2">
    <source>
        <dbReference type="ARBA" id="ARBA00009690"/>
    </source>
</evidence>
<dbReference type="SMART" id="SM00865">
    <property type="entry name" value="Tubulin_C"/>
    <property type="match status" value="1"/>
</dbReference>
<keyword evidence="5" id="KW-0547">Nucleotide-binding</keyword>
<name>A0A0F9CSA1_9ZZZZ</name>
<evidence type="ECO:0000256" key="5">
    <source>
        <dbReference type="ARBA" id="ARBA00022741"/>
    </source>
</evidence>
<dbReference type="InterPro" id="IPR045061">
    <property type="entry name" value="FtsZ/CetZ"/>
</dbReference>
<organism evidence="11">
    <name type="scientific">marine sediment metagenome</name>
    <dbReference type="NCBI Taxonomy" id="412755"/>
    <lineage>
        <taxon>unclassified sequences</taxon>
        <taxon>metagenomes</taxon>
        <taxon>ecological metagenomes</taxon>
    </lineage>
</organism>
<proteinExistence type="inferred from homology"/>
<evidence type="ECO:0000256" key="7">
    <source>
        <dbReference type="ARBA" id="ARBA00023210"/>
    </source>
</evidence>
<evidence type="ECO:0000256" key="3">
    <source>
        <dbReference type="ARBA" id="ARBA00022490"/>
    </source>
</evidence>
<dbReference type="InterPro" id="IPR024757">
    <property type="entry name" value="FtsZ_C"/>
</dbReference>
<dbReference type="InterPro" id="IPR008280">
    <property type="entry name" value="Tub_FtsZ_C"/>
</dbReference>
<dbReference type="PROSITE" id="PS01135">
    <property type="entry name" value="FTSZ_2"/>
    <property type="match status" value="1"/>
</dbReference>
<dbReference type="FunFam" id="3.40.50.1440:FF:000023">
    <property type="entry name" value="Cell division protein FtsZ"/>
    <property type="match status" value="1"/>
</dbReference>
<dbReference type="InterPro" id="IPR000158">
    <property type="entry name" value="Cell_div_FtsZ"/>
</dbReference>
<dbReference type="InterPro" id="IPR037103">
    <property type="entry name" value="Tubulin/FtsZ-like_C"/>
</dbReference>
<evidence type="ECO:0000256" key="8">
    <source>
        <dbReference type="ARBA" id="ARBA00023306"/>
    </source>
</evidence>
<dbReference type="PRINTS" id="PR00423">
    <property type="entry name" value="CELLDVISFTSZ"/>
</dbReference>
<keyword evidence="3" id="KW-0963">Cytoplasm</keyword>
<dbReference type="SMART" id="SM00864">
    <property type="entry name" value="Tubulin"/>
    <property type="match status" value="1"/>
</dbReference>
<dbReference type="InterPro" id="IPR018316">
    <property type="entry name" value="Tubulin/FtsZ_2-layer-sand-dom"/>
</dbReference>
<reference evidence="11" key="1">
    <citation type="journal article" date="2015" name="Nature">
        <title>Complex archaea that bridge the gap between prokaryotes and eukaryotes.</title>
        <authorList>
            <person name="Spang A."/>
            <person name="Saw J.H."/>
            <person name="Jorgensen S.L."/>
            <person name="Zaremba-Niedzwiedzka K."/>
            <person name="Martijn J."/>
            <person name="Lind A.E."/>
            <person name="van Eijk R."/>
            <person name="Schleper C."/>
            <person name="Guy L."/>
            <person name="Ettema T.J."/>
        </authorList>
    </citation>
    <scope>NUCLEOTIDE SEQUENCE</scope>
</reference>
<dbReference type="GO" id="GO:0000917">
    <property type="term" value="P:division septum assembly"/>
    <property type="evidence" value="ECO:0007669"/>
    <property type="project" value="UniProtKB-KW"/>
</dbReference>
<accession>A0A0F9CSA1</accession>
<feature type="domain" description="Tubulin/FtsZ 2-layer sandwich" evidence="10">
    <location>
        <begin position="264"/>
        <end position="373"/>
    </location>
</feature>
<feature type="non-terminal residue" evidence="11">
    <location>
        <position position="373"/>
    </location>
</feature>
<dbReference type="PANTHER" id="PTHR30314">
    <property type="entry name" value="CELL DIVISION PROTEIN FTSZ-RELATED"/>
    <property type="match status" value="1"/>
</dbReference>
<dbReference type="GO" id="GO:0005737">
    <property type="term" value="C:cytoplasm"/>
    <property type="evidence" value="ECO:0007669"/>
    <property type="project" value="UniProtKB-SubCell"/>
</dbReference>
<dbReference type="SUPFAM" id="SSF52490">
    <property type="entry name" value="Tubulin nucleotide-binding domain-like"/>
    <property type="match status" value="1"/>
</dbReference>
<dbReference type="Gene3D" id="3.40.50.1440">
    <property type="entry name" value="Tubulin/FtsZ, GTPase domain"/>
    <property type="match status" value="1"/>
</dbReference>
<evidence type="ECO:0000313" key="11">
    <source>
        <dbReference type="EMBL" id="KKK99431.1"/>
    </source>
</evidence>
<evidence type="ECO:0000259" key="10">
    <source>
        <dbReference type="SMART" id="SM00865"/>
    </source>
</evidence>
<feature type="domain" description="Tubulin/FtsZ GTPase" evidence="9">
    <location>
        <begin position="71"/>
        <end position="262"/>
    </location>
</feature>
<dbReference type="InterPro" id="IPR020805">
    <property type="entry name" value="Cell_div_FtsZ_CS"/>
</dbReference>
<dbReference type="SUPFAM" id="SSF55307">
    <property type="entry name" value="Tubulin C-terminal domain-like"/>
    <property type="match status" value="1"/>
</dbReference>
<dbReference type="GO" id="GO:0003924">
    <property type="term" value="F:GTPase activity"/>
    <property type="evidence" value="ECO:0007669"/>
    <property type="project" value="InterPro"/>
</dbReference>